<organism evidence="1 2">
    <name type="scientific">Macrophomina phaseolina (strain MS6)</name>
    <name type="common">Charcoal rot fungus</name>
    <dbReference type="NCBI Taxonomy" id="1126212"/>
    <lineage>
        <taxon>Eukaryota</taxon>
        <taxon>Fungi</taxon>
        <taxon>Dikarya</taxon>
        <taxon>Ascomycota</taxon>
        <taxon>Pezizomycotina</taxon>
        <taxon>Dothideomycetes</taxon>
        <taxon>Dothideomycetes incertae sedis</taxon>
        <taxon>Botryosphaeriales</taxon>
        <taxon>Botryosphaeriaceae</taxon>
        <taxon>Macrophomina</taxon>
    </lineage>
</organism>
<dbReference type="PANTHER" id="PTHR37574">
    <property type="entry name" value="LIPASE B"/>
    <property type="match status" value="1"/>
</dbReference>
<dbReference type="InParanoid" id="K2SS10"/>
<dbReference type="AlphaFoldDB" id="K2SS10"/>
<dbReference type="OrthoDB" id="4605274at2759"/>
<evidence type="ECO:0000313" key="1">
    <source>
        <dbReference type="EMBL" id="EKG19465.1"/>
    </source>
</evidence>
<evidence type="ECO:0000313" key="2">
    <source>
        <dbReference type="Proteomes" id="UP000007129"/>
    </source>
</evidence>
<proteinExistence type="predicted"/>
<dbReference type="Gene3D" id="3.40.50.1820">
    <property type="entry name" value="alpha/beta hydrolase"/>
    <property type="match status" value="2"/>
</dbReference>
<protein>
    <submittedName>
        <fullName evidence="1">Uncharacterized protein</fullName>
    </submittedName>
</protein>
<dbReference type="VEuPathDB" id="FungiDB:MPH_03329"/>
<reference evidence="1 2" key="1">
    <citation type="journal article" date="2012" name="BMC Genomics">
        <title>Tools to kill: Genome of one of the most destructive plant pathogenic fungi Macrophomina phaseolina.</title>
        <authorList>
            <person name="Islam M.S."/>
            <person name="Haque M.S."/>
            <person name="Islam M.M."/>
            <person name="Emdad E.M."/>
            <person name="Halim A."/>
            <person name="Hossen Q.M.M."/>
            <person name="Hossain M.Z."/>
            <person name="Ahmed B."/>
            <person name="Rahim S."/>
            <person name="Rahman M.S."/>
            <person name="Alam M.M."/>
            <person name="Hou S."/>
            <person name="Wan X."/>
            <person name="Saito J.A."/>
            <person name="Alam M."/>
        </authorList>
    </citation>
    <scope>NUCLEOTIDE SEQUENCE [LARGE SCALE GENOMIC DNA]</scope>
    <source>
        <strain evidence="1 2">MS6</strain>
    </source>
</reference>
<dbReference type="STRING" id="1126212.K2SS10"/>
<gene>
    <name evidence="1" type="ORF">MPH_03329</name>
</gene>
<dbReference type="PANTHER" id="PTHR37574:SF1">
    <property type="entry name" value="LIPASE B"/>
    <property type="match status" value="1"/>
</dbReference>
<name>K2SS10_MACPH</name>
<dbReference type="InterPro" id="IPR053228">
    <property type="entry name" value="Stereospecific_Lipase"/>
</dbReference>
<comment type="caution">
    <text evidence="1">The sequence shown here is derived from an EMBL/GenBank/DDBJ whole genome shotgun (WGS) entry which is preliminary data.</text>
</comment>
<dbReference type="EMBL" id="AHHD01000163">
    <property type="protein sequence ID" value="EKG19465.1"/>
    <property type="molecule type" value="Genomic_DNA"/>
</dbReference>
<dbReference type="HOGENOM" id="CLU_2197455_0_0_1"/>
<dbReference type="Proteomes" id="UP000007129">
    <property type="component" value="Unassembled WGS sequence"/>
</dbReference>
<accession>K2SS10</accession>
<sequence length="108" mass="11245">MKPPAVLVPGTGAKGGETFGSNFIPLLTGVDYADPVWLNIPGFMLDDAQVNSTSRIDTDGLCQQLATDGLSLTDVVSTEGIIPVAGAAILAYPIKLHAEPPLKAYATY</sequence>
<dbReference type="InterPro" id="IPR029058">
    <property type="entry name" value="AB_hydrolase_fold"/>
</dbReference>